<evidence type="ECO:0000313" key="1">
    <source>
        <dbReference type="EMBL" id="MFC0316873.1"/>
    </source>
</evidence>
<evidence type="ECO:0000313" key="2">
    <source>
        <dbReference type="Proteomes" id="UP001589774"/>
    </source>
</evidence>
<dbReference type="Proteomes" id="UP001589774">
    <property type="component" value="Unassembled WGS sequence"/>
</dbReference>
<protein>
    <submittedName>
        <fullName evidence="1">Bacteriocin</fullName>
    </submittedName>
</protein>
<organism evidence="1 2">
    <name type="scientific">Olivibacter oleidegradans</name>
    <dbReference type="NCBI Taxonomy" id="760123"/>
    <lineage>
        <taxon>Bacteria</taxon>
        <taxon>Pseudomonadati</taxon>
        <taxon>Bacteroidota</taxon>
        <taxon>Sphingobacteriia</taxon>
        <taxon>Sphingobacteriales</taxon>
        <taxon>Sphingobacteriaceae</taxon>
        <taxon>Olivibacter</taxon>
    </lineage>
</organism>
<proteinExistence type="predicted"/>
<gene>
    <name evidence="1" type="ORF">ACFFI0_01085</name>
</gene>
<dbReference type="RefSeq" id="WP_130855080.1">
    <property type="nucleotide sequence ID" value="NZ_JBHLWO010000001.1"/>
</dbReference>
<dbReference type="InterPro" id="IPR010133">
    <property type="entry name" value="Bacteriocin_signal_seq"/>
</dbReference>
<accession>A0ABV6HFZ6</accession>
<reference evidence="1 2" key="1">
    <citation type="submission" date="2024-09" db="EMBL/GenBank/DDBJ databases">
        <authorList>
            <person name="Sun Q."/>
            <person name="Mori K."/>
        </authorList>
    </citation>
    <scope>NUCLEOTIDE SEQUENCE [LARGE SCALE GENOMIC DNA]</scope>
    <source>
        <strain evidence="1 2">CCM 7765</strain>
    </source>
</reference>
<keyword evidence="2" id="KW-1185">Reference proteome</keyword>
<comment type="caution">
    <text evidence="1">The sequence shown here is derived from an EMBL/GenBank/DDBJ whole genome shotgun (WGS) entry which is preliminary data.</text>
</comment>
<sequence length="54" mass="6064">MKSEQIIELSMDELQQIEGGHIDENTSFGHDVGYAVGLYLRYCTIPGLVYGMLK</sequence>
<dbReference type="EMBL" id="JBHLWO010000001">
    <property type="protein sequence ID" value="MFC0316873.1"/>
    <property type="molecule type" value="Genomic_DNA"/>
</dbReference>
<dbReference type="NCBIfam" id="TIGR01847">
    <property type="entry name" value="bacteriocin_sig"/>
    <property type="match status" value="1"/>
</dbReference>
<name>A0ABV6HFZ6_9SPHI</name>